<name>A0ABS0EPR3_9BURK</name>
<keyword evidence="1" id="KW-0472">Membrane</keyword>
<evidence type="ECO:0000313" key="2">
    <source>
        <dbReference type="EMBL" id="MBF8176523.1"/>
    </source>
</evidence>
<sequence>MANREWLLKRNCSISPRQLMQAYSVLCVVSLTIAFSFTWRGAWYILGFAVIELAAVGCAFLCYARHATDCEHIVLTDDLLVIHLIQADQARHFKLIRHCTKVDPPAKRHRLIGLESSGTRVEVGRFLTEYKRREFIRELRQELGSAVMPGC</sequence>
<dbReference type="InterPro" id="IPR019253">
    <property type="entry name" value="DUF2244_TM"/>
</dbReference>
<reference evidence="2 3" key="1">
    <citation type="submission" date="2020-11" db="EMBL/GenBank/DDBJ databases">
        <title>WGS of Herminiimonas contaminans strain Marseille-Q4544 isolated from planarians Schmidtea mediterranea.</title>
        <authorList>
            <person name="Kangale L."/>
        </authorList>
    </citation>
    <scope>NUCLEOTIDE SEQUENCE [LARGE SCALE GENOMIC DNA]</scope>
    <source>
        <strain evidence="2 3">Marseille-Q4544</strain>
    </source>
</reference>
<dbReference type="Pfam" id="PF10003">
    <property type="entry name" value="DUF2244"/>
    <property type="match status" value="1"/>
</dbReference>
<organism evidence="2 3">
    <name type="scientific">Herminiimonas contaminans</name>
    <dbReference type="NCBI Taxonomy" id="1111140"/>
    <lineage>
        <taxon>Bacteria</taxon>
        <taxon>Pseudomonadati</taxon>
        <taxon>Pseudomonadota</taxon>
        <taxon>Betaproteobacteria</taxon>
        <taxon>Burkholderiales</taxon>
        <taxon>Oxalobacteraceae</taxon>
        <taxon>Herminiimonas</taxon>
    </lineage>
</organism>
<proteinExistence type="predicted"/>
<keyword evidence="1" id="KW-0812">Transmembrane</keyword>
<comment type="caution">
    <text evidence="2">The sequence shown here is derived from an EMBL/GenBank/DDBJ whole genome shotgun (WGS) entry which is preliminary data.</text>
</comment>
<accession>A0ABS0EPR3</accession>
<dbReference type="RefSeq" id="WP_175624846.1">
    <property type="nucleotide sequence ID" value="NZ_JADOEL010000001.1"/>
</dbReference>
<feature type="transmembrane region" description="Helical" evidence="1">
    <location>
        <begin position="20"/>
        <end position="37"/>
    </location>
</feature>
<evidence type="ECO:0000256" key="1">
    <source>
        <dbReference type="SAM" id="Phobius"/>
    </source>
</evidence>
<dbReference type="EMBL" id="JADOEL010000001">
    <property type="protein sequence ID" value="MBF8176523.1"/>
    <property type="molecule type" value="Genomic_DNA"/>
</dbReference>
<keyword evidence="1" id="KW-1133">Transmembrane helix</keyword>
<feature type="transmembrane region" description="Helical" evidence="1">
    <location>
        <begin position="43"/>
        <end position="63"/>
    </location>
</feature>
<protein>
    <submittedName>
        <fullName evidence="2">DUF2244 domain-containing protein</fullName>
    </submittedName>
</protein>
<dbReference type="Proteomes" id="UP000657372">
    <property type="component" value="Unassembled WGS sequence"/>
</dbReference>
<keyword evidence="3" id="KW-1185">Reference proteome</keyword>
<evidence type="ECO:0000313" key="3">
    <source>
        <dbReference type="Proteomes" id="UP000657372"/>
    </source>
</evidence>
<gene>
    <name evidence="2" type="ORF">IXC47_02370</name>
</gene>